<name>A0A444Y9H8_ARAHY</name>
<proteinExistence type="predicted"/>
<protein>
    <submittedName>
        <fullName evidence="1">Uncharacterized protein</fullName>
    </submittedName>
</protein>
<evidence type="ECO:0000313" key="1">
    <source>
        <dbReference type="EMBL" id="RYQ98594.1"/>
    </source>
</evidence>
<reference evidence="1 2" key="1">
    <citation type="submission" date="2019-01" db="EMBL/GenBank/DDBJ databases">
        <title>Sequencing of cultivated peanut Arachis hypogaea provides insights into genome evolution and oil improvement.</title>
        <authorList>
            <person name="Chen X."/>
        </authorList>
    </citation>
    <scope>NUCLEOTIDE SEQUENCE [LARGE SCALE GENOMIC DNA]</scope>
    <source>
        <strain evidence="2">cv. Fuhuasheng</strain>
        <tissue evidence="1">Leaves</tissue>
    </source>
</reference>
<evidence type="ECO:0000313" key="2">
    <source>
        <dbReference type="Proteomes" id="UP000289738"/>
    </source>
</evidence>
<sequence>MRSGIMFTDKDPLCIFFKPSTSFTEFQNTIIQKLGLQDMKRMEKVILLNFDFRFDIRFVHHRQREDLQVLFHYRWQFLEPSTTVACSSSRPVGASSSLPVIESEAALIASWSKPLI</sequence>
<organism evidence="1 2">
    <name type="scientific">Arachis hypogaea</name>
    <name type="common">Peanut</name>
    <dbReference type="NCBI Taxonomy" id="3818"/>
    <lineage>
        <taxon>Eukaryota</taxon>
        <taxon>Viridiplantae</taxon>
        <taxon>Streptophyta</taxon>
        <taxon>Embryophyta</taxon>
        <taxon>Tracheophyta</taxon>
        <taxon>Spermatophyta</taxon>
        <taxon>Magnoliopsida</taxon>
        <taxon>eudicotyledons</taxon>
        <taxon>Gunneridae</taxon>
        <taxon>Pentapetalae</taxon>
        <taxon>rosids</taxon>
        <taxon>fabids</taxon>
        <taxon>Fabales</taxon>
        <taxon>Fabaceae</taxon>
        <taxon>Papilionoideae</taxon>
        <taxon>50 kb inversion clade</taxon>
        <taxon>dalbergioids sensu lato</taxon>
        <taxon>Dalbergieae</taxon>
        <taxon>Pterocarpus clade</taxon>
        <taxon>Arachis</taxon>
    </lineage>
</organism>
<keyword evidence="2" id="KW-1185">Reference proteome</keyword>
<dbReference type="EMBL" id="SDMP01000017">
    <property type="protein sequence ID" value="RYQ98594.1"/>
    <property type="molecule type" value="Genomic_DNA"/>
</dbReference>
<dbReference type="AlphaFoldDB" id="A0A444Y9H8"/>
<comment type="caution">
    <text evidence="1">The sequence shown here is derived from an EMBL/GenBank/DDBJ whole genome shotgun (WGS) entry which is preliminary data.</text>
</comment>
<accession>A0A444Y9H8</accession>
<dbReference type="Proteomes" id="UP000289738">
    <property type="component" value="Chromosome B07"/>
</dbReference>
<gene>
    <name evidence="1" type="ORF">Ahy_B07g086339</name>
</gene>